<proteinExistence type="predicted"/>
<dbReference type="InterPro" id="IPR006626">
    <property type="entry name" value="PbH1"/>
</dbReference>
<dbReference type="Gene3D" id="2.160.20.10">
    <property type="entry name" value="Single-stranded right-handed beta-helix, Pectin lyase-like"/>
    <property type="match status" value="2"/>
</dbReference>
<dbReference type="InterPro" id="IPR011050">
    <property type="entry name" value="Pectin_lyase_fold/virulence"/>
</dbReference>
<feature type="non-terminal residue" evidence="2">
    <location>
        <position position="268"/>
    </location>
</feature>
<dbReference type="SUPFAM" id="SSF51126">
    <property type="entry name" value="Pectin lyase-like"/>
    <property type="match status" value="1"/>
</dbReference>
<gene>
    <name evidence="2" type="ORF">S12H4_36942</name>
</gene>
<organism evidence="2">
    <name type="scientific">marine sediment metagenome</name>
    <dbReference type="NCBI Taxonomy" id="412755"/>
    <lineage>
        <taxon>unclassified sequences</taxon>
        <taxon>metagenomes</taxon>
        <taxon>ecological metagenomes</taxon>
    </lineage>
</organism>
<dbReference type="AlphaFoldDB" id="X1TV28"/>
<feature type="domain" description="Right handed beta helix" evidence="1">
    <location>
        <begin position="2"/>
        <end position="107"/>
    </location>
</feature>
<dbReference type="EMBL" id="BARW01022068">
    <property type="protein sequence ID" value="GAI95236.1"/>
    <property type="molecule type" value="Genomic_DNA"/>
</dbReference>
<dbReference type="SMART" id="SM00710">
    <property type="entry name" value="PbH1"/>
    <property type="match status" value="6"/>
</dbReference>
<dbReference type="NCBIfam" id="TIGR03804">
    <property type="entry name" value="para_beta_helix"/>
    <property type="match status" value="3"/>
</dbReference>
<evidence type="ECO:0000313" key="2">
    <source>
        <dbReference type="EMBL" id="GAI95236.1"/>
    </source>
</evidence>
<name>X1TV28_9ZZZZ</name>
<dbReference type="InterPro" id="IPR022441">
    <property type="entry name" value="Para_beta_helix_rpt-2"/>
</dbReference>
<dbReference type="Pfam" id="PF13229">
    <property type="entry name" value="Beta_helix"/>
    <property type="match status" value="1"/>
</dbReference>
<reference evidence="2" key="1">
    <citation type="journal article" date="2014" name="Front. Microbiol.">
        <title>High frequency of phylogenetically diverse reductive dehalogenase-homologous genes in deep subseafloor sedimentary metagenomes.</title>
        <authorList>
            <person name="Kawai M."/>
            <person name="Futagami T."/>
            <person name="Toyoda A."/>
            <person name="Takaki Y."/>
            <person name="Nishi S."/>
            <person name="Hori S."/>
            <person name="Arai W."/>
            <person name="Tsubouchi T."/>
            <person name="Morono Y."/>
            <person name="Uchiyama I."/>
            <person name="Ito T."/>
            <person name="Fujiyama A."/>
            <person name="Inagaki F."/>
            <person name="Takami H."/>
        </authorList>
    </citation>
    <scope>NUCLEOTIDE SEQUENCE</scope>
    <source>
        <strain evidence="2">Expedition CK06-06</strain>
    </source>
</reference>
<dbReference type="InterPro" id="IPR039448">
    <property type="entry name" value="Beta_helix"/>
</dbReference>
<protein>
    <recommendedName>
        <fullName evidence="1">Right handed beta helix domain-containing protein</fullName>
    </recommendedName>
</protein>
<feature type="non-terminal residue" evidence="2">
    <location>
        <position position="1"/>
    </location>
</feature>
<sequence length="268" mass="28034">GNTFKENGGVGIDLNPLANNNTLVGNICQGNGYGIMLGSVSGNSVVGNTCEGSTFDGIFLNDCDDNTIIGNCCNNNTGSGIYTSAGVSNSTIGENTCNNNTENGITVKWGHNNTVSGNSCHTNVKHGIHVDSSSNNVFMGNNCIGNDSGAAGLYDGICIEDDSDYNLMMGNICNDNGRWGISIGIVGGSCVGNWVKNNFLRGNTSGCFIDGAFGENTVLATFQIQLIQGTTFISAAGEAWGWEIDAADEFALGIGWVPREVQQVVRIR</sequence>
<dbReference type="InterPro" id="IPR012334">
    <property type="entry name" value="Pectin_lyas_fold"/>
</dbReference>
<evidence type="ECO:0000259" key="1">
    <source>
        <dbReference type="Pfam" id="PF13229"/>
    </source>
</evidence>
<accession>X1TV28</accession>
<comment type="caution">
    <text evidence="2">The sequence shown here is derived from an EMBL/GenBank/DDBJ whole genome shotgun (WGS) entry which is preliminary data.</text>
</comment>